<comment type="catalytic activity">
    <reaction evidence="10">
        <text>(sulfur carrier)-H + L-cysteine = (sulfur carrier)-SH + L-alanine</text>
        <dbReference type="Rhea" id="RHEA:43892"/>
        <dbReference type="Rhea" id="RHEA-COMP:14737"/>
        <dbReference type="Rhea" id="RHEA-COMP:14739"/>
        <dbReference type="ChEBI" id="CHEBI:29917"/>
        <dbReference type="ChEBI" id="CHEBI:35235"/>
        <dbReference type="ChEBI" id="CHEBI:57972"/>
        <dbReference type="ChEBI" id="CHEBI:64428"/>
        <dbReference type="EC" id="2.8.1.7"/>
    </reaction>
</comment>
<proteinExistence type="inferred from homology"/>
<protein>
    <recommendedName>
        <fullName evidence="4">Cysteine desulfurase</fullName>
    </recommendedName>
</protein>
<sequence>MTRVRTYLDYNASAPLRPAAREAVLAALDAPGNASSVHAEGRRARTIIEGAREQVAALVGATPSEVVFTSGATEANNCVMAAGWAAICVADIEHDSVLAPARASGAEIIKLPVSTDGVVGLAAAREALAEAVSRHQDARRVLLSVMMANNETGVIQPVAKAGNMARDLGIQFHVDAVQGVGRLPFQFSDIGADTLTISAHKLGGPRGVGALIVGDGNNLPALVRGGGQERRRRGGTENVAGIAGFGAAAAEVQRECERSSERLQVLRDMLEAGVMRETPAAVIIGRNVARIANTSCIAMPGKPSETLVIRMDLDGIAISSGAACTSGKIGENTVLAAMGLDASITGSAVRVSLGAGTTDDDVTAFLAAWKKAAGGTALAA</sequence>
<accession>A0A120CX68</accession>
<keyword evidence="8" id="KW-0408">Iron</keyword>
<evidence type="ECO:0000256" key="6">
    <source>
        <dbReference type="ARBA" id="ARBA00022723"/>
    </source>
</evidence>
<dbReference type="Gene3D" id="3.90.1150.10">
    <property type="entry name" value="Aspartate Aminotransferase, domain 1"/>
    <property type="match status" value="1"/>
</dbReference>
<dbReference type="InterPro" id="IPR015421">
    <property type="entry name" value="PyrdxlP-dep_Trfase_major"/>
</dbReference>
<dbReference type="AlphaFoldDB" id="A0A120CX68"/>
<dbReference type="GO" id="GO:0051536">
    <property type="term" value="F:iron-sulfur cluster binding"/>
    <property type="evidence" value="ECO:0007669"/>
    <property type="project" value="UniProtKB-KW"/>
</dbReference>
<comment type="cofactor">
    <cofactor evidence="1">
        <name>pyridoxal 5'-phosphate</name>
        <dbReference type="ChEBI" id="CHEBI:597326"/>
    </cofactor>
</comment>
<name>A0A120CX68_HYPSL</name>
<feature type="domain" description="Aminotransferase class V" evidence="11">
    <location>
        <begin position="6"/>
        <end position="365"/>
    </location>
</feature>
<comment type="caution">
    <text evidence="12">The sequence shown here is derived from an EMBL/GenBank/DDBJ whole genome shotgun (WGS) entry which is preliminary data.</text>
</comment>
<dbReference type="GO" id="GO:0031071">
    <property type="term" value="F:cysteine desulfurase activity"/>
    <property type="evidence" value="ECO:0007669"/>
    <property type="project" value="UniProtKB-EC"/>
</dbReference>
<dbReference type="PANTHER" id="PTHR11601:SF34">
    <property type="entry name" value="CYSTEINE DESULFURASE"/>
    <property type="match status" value="1"/>
</dbReference>
<dbReference type="RefSeq" id="WP_068460145.1">
    <property type="nucleotide sequence ID" value="NZ_LMTR01000031.1"/>
</dbReference>
<evidence type="ECO:0000313" key="13">
    <source>
        <dbReference type="Proteomes" id="UP000059074"/>
    </source>
</evidence>
<dbReference type="Proteomes" id="UP000059074">
    <property type="component" value="Unassembled WGS sequence"/>
</dbReference>
<dbReference type="PANTHER" id="PTHR11601">
    <property type="entry name" value="CYSTEINE DESULFURYLASE FAMILY MEMBER"/>
    <property type="match status" value="1"/>
</dbReference>
<dbReference type="Pfam" id="PF00266">
    <property type="entry name" value="Aminotran_5"/>
    <property type="match status" value="1"/>
</dbReference>
<evidence type="ECO:0000259" key="11">
    <source>
        <dbReference type="Pfam" id="PF00266"/>
    </source>
</evidence>
<dbReference type="SUPFAM" id="SSF53383">
    <property type="entry name" value="PLP-dependent transferases"/>
    <property type="match status" value="1"/>
</dbReference>
<keyword evidence="13" id="KW-1185">Reference proteome</keyword>
<keyword evidence="9" id="KW-0411">Iron-sulfur</keyword>
<evidence type="ECO:0000256" key="2">
    <source>
        <dbReference type="ARBA" id="ARBA00003120"/>
    </source>
</evidence>
<evidence type="ECO:0000313" key="12">
    <source>
        <dbReference type="EMBL" id="KWT70495.1"/>
    </source>
</evidence>
<comment type="similarity">
    <text evidence="3">Belongs to the class-V pyridoxal-phosphate-dependent aminotransferase family. NifS/IscS subfamily.</text>
</comment>
<evidence type="ECO:0000256" key="3">
    <source>
        <dbReference type="ARBA" id="ARBA00006490"/>
    </source>
</evidence>
<evidence type="ECO:0000256" key="8">
    <source>
        <dbReference type="ARBA" id="ARBA00023004"/>
    </source>
</evidence>
<dbReference type="EMBL" id="LMTR01000031">
    <property type="protein sequence ID" value="KWT70495.1"/>
    <property type="molecule type" value="Genomic_DNA"/>
</dbReference>
<organism evidence="12 13">
    <name type="scientific">Hyphomicrobium sulfonivorans</name>
    <dbReference type="NCBI Taxonomy" id="121290"/>
    <lineage>
        <taxon>Bacteria</taxon>
        <taxon>Pseudomonadati</taxon>
        <taxon>Pseudomonadota</taxon>
        <taxon>Alphaproteobacteria</taxon>
        <taxon>Hyphomicrobiales</taxon>
        <taxon>Hyphomicrobiaceae</taxon>
        <taxon>Hyphomicrobium</taxon>
    </lineage>
</organism>
<dbReference type="InterPro" id="IPR015422">
    <property type="entry name" value="PyrdxlP-dep_Trfase_small"/>
</dbReference>
<dbReference type="PIRSF" id="PIRSF005572">
    <property type="entry name" value="NifS"/>
    <property type="match status" value="1"/>
</dbReference>
<keyword evidence="6" id="KW-0479">Metal-binding</keyword>
<evidence type="ECO:0000256" key="1">
    <source>
        <dbReference type="ARBA" id="ARBA00001933"/>
    </source>
</evidence>
<dbReference type="Gene3D" id="1.10.260.50">
    <property type="match status" value="1"/>
</dbReference>
<comment type="function">
    <text evidence="2">Catalyzes the removal of elemental sulfur atoms from cysteine to produce alanine. Seems to participate in the biosynthesis of the nitrogenase metalloclusters by providing the inorganic sulfur required for the Fe-S core formation.</text>
</comment>
<evidence type="ECO:0000256" key="4">
    <source>
        <dbReference type="ARBA" id="ARBA00013558"/>
    </source>
</evidence>
<keyword evidence="7" id="KW-0663">Pyridoxal phosphate</keyword>
<keyword evidence="5 12" id="KW-0808">Transferase</keyword>
<dbReference type="InterPro" id="IPR015424">
    <property type="entry name" value="PyrdxlP-dep_Trfase"/>
</dbReference>
<dbReference type="PATRIC" id="fig|121290.4.peg.3042"/>
<dbReference type="InterPro" id="IPR016454">
    <property type="entry name" value="Cysteine_dSase"/>
</dbReference>
<reference evidence="12 13" key="1">
    <citation type="submission" date="2015-10" db="EMBL/GenBank/DDBJ databases">
        <title>Transcriptomic analysis of a linuron degrading triple-species bacterial consortium.</title>
        <authorList>
            <person name="Albers P."/>
        </authorList>
    </citation>
    <scope>NUCLEOTIDE SEQUENCE [LARGE SCALE GENOMIC DNA]</scope>
    <source>
        <strain evidence="12 13">WDL6</strain>
    </source>
</reference>
<evidence type="ECO:0000256" key="7">
    <source>
        <dbReference type="ARBA" id="ARBA00022898"/>
    </source>
</evidence>
<dbReference type="InterPro" id="IPR000192">
    <property type="entry name" value="Aminotrans_V_dom"/>
</dbReference>
<evidence type="ECO:0000256" key="9">
    <source>
        <dbReference type="ARBA" id="ARBA00023014"/>
    </source>
</evidence>
<evidence type="ECO:0000256" key="10">
    <source>
        <dbReference type="ARBA" id="ARBA00050776"/>
    </source>
</evidence>
<dbReference type="Gene3D" id="3.40.640.10">
    <property type="entry name" value="Type I PLP-dependent aspartate aminotransferase-like (Major domain)"/>
    <property type="match status" value="1"/>
</dbReference>
<evidence type="ECO:0000256" key="5">
    <source>
        <dbReference type="ARBA" id="ARBA00022679"/>
    </source>
</evidence>
<dbReference type="STRING" id="121290.APY04_0939"/>
<gene>
    <name evidence="12" type="ORF">APY04_0939</name>
</gene>
<dbReference type="GO" id="GO:0046872">
    <property type="term" value="F:metal ion binding"/>
    <property type="evidence" value="ECO:0007669"/>
    <property type="project" value="UniProtKB-KW"/>
</dbReference>